<proteinExistence type="predicted"/>
<accession>A0ACB6SGY2</accession>
<protein>
    <submittedName>
        <fullName evidence="1">Uncharacterized protein</fullName>
    </submittedName>
</protein>
<organism evidence="1 2">
    <name type="scientific">Macroventuria anomochaeta</name>
    <dbReference type="NCBI Taxonomy" id="301207"/>
    <lineage>
        <taxon>Eukaryota</taxon>
        <taxon>Fungi</taxon>
        <taxon>Dikarya</taxon>
        <taxon>Ascomycota</taxon>
        <taxon>Pezizomycotina</taxon>
        <taxon>Dothideomycetes</taxon>
        <taxon>Pleosporomycetidae</taxon>
        <taxon>Pleosporales</taxon>
        <taxon>Pleosporineae</taxon>
        <taxon>Didymellaceae</taxon>
        <taxon>Macroventuria</taxon>
    </lineage>
</organism>
<reference evidence="1" key="1">
    <citation type="journal article" date="2020" name="Stud. Mycol.">
        <title>101 Dothideomycetes genomes: a test case for predicting lifestyles and emergence of pathogens.</title>
        <authorList>
            <person name="Haridas S."/>
            <person name="Albert R."/>
            <person name="Binder M."/>
            <person name="Bloem J."/>
            <person name="Labutti K."/>
            <person name="Salamov A."/>
            <person name="Andreopoulos B."/>
            <person name="Baker S."/>
            <person name="Barry K."/>
            <person name="Bills G."/>
            <person name="Bluhm B."/>
            <person name="Cannon C."/>
            <person name="Castanera R."/>
            <person name="Culley D."/>
            <person name="Daum C."/>
            <person name="Ezra D."/>
            <person name="Gonzalez J."/>
            <person name="Henrissat B."/>
            <person name="Kuo A."/>
            <person name="Liang C."/>
            <person name="Lipzen A."/>
            <person name="Lutzoni F."/>
            <person name="Magnuson J."/>
            <person name="Mondo S."/>
            <person name="Nolan M."/>
            <person name="Ohm R."/>
            <person name="Pangilinan J."/>
            <person name="Park H.-J."/>
            <person name="Ramirez L."/>
            <person name="Alfaro M."/>
            <person name="Sun H."/>
            <person name="Tritt A."/>
            <person name="Yoshinaga Y."/>
            <person name="Zwiers L.-H."/>
            <person name="Turgeon B."/>
            <person name="Goodwin S."/>
            <person name="Spatafora J."/>
            <person name="Crous P."/>
            <person name="Grigoriev I."/>
        </authorList>
    </citation>
    <scope>NUCLEOTIDE SEQUENCE</scope>
    <source>
        <strain evidence="1">CBS 525.71</strain>
    </source>
</reference>
<dbReference type="EMBL" id="MU006701">
    <property type="protein sequence ID" value="KAF2633289.1"/>
    <property type="molecule type" value="Genomic_DNA"/>
</dbReference>
<name>A0ACB6SGY2_9PLEO</name>
<evidence type="ECO:0000313" key="1">
    <source>
        <dbReference type="EMBL" id="KAF2633289.1"/>
    </source>
</evidence>
<gene>
    <name evidence="1" type="ORF">BU25DRAFT_426869</name>
</gene>
<dbReference type="Proteomes" id="UP000799754">
    <property type="component" value="Unassembled WGS sequence"/>
</dbReference>
<keyword evidence="2" id="KW-1185">Reference proteome</keyword>
<evidence type="ECO:0000313" key="2">
    <source>
        <dbReference type="Proteomes" id="UP000799754"/>
    </source>
</evidence>
<sequence>MARRIVTVEPASGRGETVVIEVQQEGAHELDVRLVGCEGENPYVVNIKQSQLPKLKHKFKGTNAEWEAVLAHFLLQKQLGPDQANLLEGVRMVHTLNKGDLEVSIRQDVQGIKVTWGEIVLPRDDEFEFNPFEWAQASAQAHSQTLQELAEVKARIDSEKDTITKLNAQLDDFIKTKNEAETAMLQQFMELLNEKKRKIRDQSRLLAGAKVDKPTGAHFPCTTSSQLTQYSVALAIQSARTETPRKAGPSRTSKRKAPTRASTAAQEQDSDSDQMDIKQAKVEEQNDVEDVPSPATPDRGSDAETESEDEASDSGPRGGSSETLKSASTVAQPTKEAAPSNDGPPPPRSLPFGRAGTRSKGPVEKPPPPPPADDDDDETDDEEL</sequence>
<comment type="caution">
    <text evidence="1">The sequence shown here is derived from an EMBL/GenBank/DDBJ whole genome shotgun (WGS) entry which is preliminary data.</text>
</comment>